<name>T1IPA1_STRMM</name>
<evidence type="ECO:0000313" key="8">
    <source>
        <dbReference type="EnsemblMetazoa" id="SMAR002850-PA"/>
    </source>
</evidence>
<evidence type="ECO:0000256" key="5">
    <source>
        <dbReference type="ARBA" id="ARBA00023180"/>
    </source>
</evidence>
<dbReference type="Gene3D" id="1.10.640.10">
    <property type="entry name" value="Haem peroxidase domain superfamily, animal type"/>
    <property type="match status" value="1"/>
</dbReference>
<dbReference type="GO" id="GO:0046872">
    <property type="term" value="F:metal ion binding"/>
    <property type="evidence" value="ECO:0007669"/>
    <property type="project" value="UniProtKB-KW"/>
</dbReference>
<keyword evidence="6" id="KW-0479">Metal-binding</keyword>
<feature type="binding site" description="axial binding residue" evidence="6">
    <location>
        <position position="506"/>
    </location>
    <ligand>
        <name>heme b</name>
        <dbReference type="ChEBI" id="CHEBI:60344"/>
    </ligand>
    <ligandPart>
        <name>Fe</name>
        <dbReference type="ChEBI" id="CHEBI:18248"/>
    </ligandPart>
</feature>
<evidence type="ECO:0000256" key="7">
    <source>
        <dbReference type="SAM" id="SignalP"/>
    </source>
</evidence>
<protein>
    <recommendedName>
        <fullName evidence="10">Chorion peroxidase</fullName>
    </recommendedName>
</protein>
<keyword evidence="3" id="KW-0560">Oxidoreductase</keyword>
<comment type="subcellular location">
    <subcellularLocation>
        <location evidence="1">Secreted</location>
    </subcellularLocation>
</comment>
<dbReference type="EMBL" id="JH431251">
    <property type="status" value="NOT_ANNOTATED_CDS"/>
    <property type="molecule type" value="Genomic_DNA"/>
</dbReference>
<evidence type="ECO:0000256" key="4">
    <source>
        <dbReference type="ARBA" id="ARBA00022729"/>
    </source>
</evidence>
<keyword evidence="3" id="KW-0575">Peroxidase</keyword>
<sequence>MLSVLYWIIFFLSYCNGQPSAVFNDQGPFGPKTIEEYYSTLNPLPPPDHYQCPLQQVCVQRAQCFYIYSLGINIEPSDTCELENEELGICCPLNTGPGSDVVPYADDDKHEESKNQFAQNYLDAIERVIRHILMNQYHIPDLLFTIRLKFNYGLEQSASLYRILWNQSLNATCNPPPRCYHSPYRSVDGTCNNIKHPNWGSANSAFNRRISPRYSDGMNLPRVSIDGHSLPIPRHVSLTLSSPEQKPQYSLSQMVTPFGQFISHDIAATPSETEDNPRLEGVNCCHDYRHSYCIPLSVPEGDFNFQFKNVSCLNMIRSKSSKPENCQISVHREQLNEATSFIDGSAIYGSAEDIEHQIRSFKDGLLKISSLHKHQYLPLSNLSSRCGNRRKGIHCFLAGDGRSNQNPGITCMHTIWLREHNVVAKTLSRLNPHWEDETVFQETRKIVIAEIQHITYNEYLPLILDLTTRKKHDILLKPTGYSYNYLPHLKPNIMNEFASAAYRMGHSIVQDNIPLLRNDHYVGSIKLEDSFFNPELFYEKYNLEMVVEGLISDSAQVVDRNFAPGLTQSLFKSDVRHHKGTDLLSINIQRGRDHGIAGYNEWRQLCGLKYALNFDDFRDVISSENVDYLSKIYRFVDDVDLYVAGVMEQHIVGGVLGPTFSCIIADQFRRLKQSDRFWYERFSEKEMVGFSPEQLQEIRKVTLAGILCENTHISLVQPLVFVKPGPNNLKKPCSSEHIPEKNLLPWLHRVVNFKRFIQFYYIGMNLR</sequence>
<keyword evidence="6" id="KW-0349">Heme</keyword>
<feature type="signal peptide" evidence="7">
    <location>
        <begin position="1"/>
        <end position="17"/>
    </location>
</feature>
<evidence type="ECO:0000256" key="2">
    <source>
        <dbReference type="ARBA" id="ARBA00022525"/>
    </source>
</evidence>
<accession>T1IPA1</accession>
<dbReference type="InterPro" id="IPR010255">
    <property type="entry name" value="Haem_peroxidase_sf"/>
</dbReference>
<dbReference type="GO" id="GO:0005576">
    <property type="term" value="C:extracellular region"/>
    <property type="evidence" value="ECO:0007669"/>
    <property type="project" value="UniProtKB-SubCell"/>
</dbReference>
<dbReference type="Proteomes" id="UP000014500">
    <property type="component" value="Unassembled WGS sequence"/>
</dbReference>
<evidence type="ECO:0000256" key="3">
    <source>
        <dbReference type="ARBA" id="ARBA00022559"/>
    </source>
</evidence>
<dbReference type="PANTHER" id="PTHR11475">
    <property type="entry name" value="OXIDASE/PEROXIDASE"/>
    <property type="match status" value="1"/>
</dbReference>
<evidence type="ECO:0008006" key="10">
    <source>
        <dbReference type="Google" id="ProtNLM"/>
    </source>
</evidence>
<dbReference type="STRING" id="126957.T1IPA1"/>
<dbReference type="CDD" id="cd09823">
    <property type="entry name" value="peroxinectin_like"/>
    <property type="match status" value="1"/>
</dbReference>
<evidence type="ECO:0000256" key="1">
    <source>
        <dbReference type="ARBA" id="ARBA00004613"/>
    </source>
</evidence>
<dbReference type="OMA" id="NAFRQYC"/>
<dbReference type="Pfam" id="PF03098">
    <property type="entry name" value="An_peroxidase"/>
    <property type="match status" value="1"/>
</dbReference>
<keyword evidence="6" id="KW-0408">Iron</keyword>
<dbReference type="GO" id="GO:0006979">
    <property type="term" value="P:response to oxidative stress"/>
    <property type="evidence" value="ECO:0007669"/>
    <property type="project" value="InterPro"/>
</dbReference>
<dbReference type="eggNOG" id="KOG2408">
    <property type="taxonomic scope" value="Eukaryota"/>
</dbReference>
<dbReference type="PANTHER" id="PTHR11475:SF4">
    <property type="entry name" value="CHORION PEROXIDASE"/>
    <property type="match status" value="1"/>
</dbReference>
<dbReference type="PhylomeDB" id="T1IPA1"/>
<dbReference type="PRINTS" id="PR00457">
    <property type="entry name" value="ANPEROXIDASE"/>
</dbReference>
<reference evidence="9" key="1">
    <citation type="submission" date="2011-05" db="EMBL/GenBank/DDBJ databases">
        <authorList>
            <person name="Richards S.R."/>
            <person name="Qu J."/>
            <person name="Jiang H."/>
            <person name="Jhangiani S.N."/>
            <person name="Agravi P."/>
            <person name="Goodspeed R."/>
            <person name="Gross S."/>
            <person name="Mandapat C."/>
            <person name="Jackson L."/>
            <person name="Mathew T."/>
            <person name="Pu L."/>
            <person name="Thornton R."/>
            <person name="Saada N."/>
            <person name="Wilczek-Boney K.B."/>
            <person name="Lee S."/>
            <person name="Kovar C."/>
            <person name="Wu Y."/>
            <person name="Scherer S.E."/>
            <person name="Worley K.C."/>
            <person name="Muzny D.M."/>
            <person name="Gibbs R."/>
        </authorList>
    </citation>
    <scope>NUCLEOTIDE SEQUENCE</scope>
    <source>
        <strain evidence="9">Brora</strain>
    </source>
</reference>
<feature type="chain" id="PRO_5004578688" description="Chorion peroxidase" evidence="7">
    <location>
        <begin position="18"/>
        <end position="767"/>
    </location>
</feature>
<organism evidence="8 9">
    <name type="scientific">Strigamia maritima</name>
    <name type="common">European centipede</name>
    <name type="synonym">Geophilus maritimus</name>
    <dbReference type="NCBI Taxonomy" id="126957"/>
    <lineage>
        <taxon>Eukaryota</taxon>
        <taxon>Metazoa</taxon>
        <taxon>Ecdysozoa</taxon>
        <taxon>Arthropoda</taxon>
        <taxon>Myriapoda</taxon>
        <taxon>Chilopoda</taxon>
        <taxon>Pleurostigmophora</taxon>
        <taxon>Geophilomorpha</taxon>
        <taxon>Linotaeniidae</taxon>
        <taxon>Strigamia</taxon>
    </lineage>
</organism>
<dbReference type="EnsemblMetazoa" id="SMAR002850-RA">
    <property type="protein sequence ID" value="SMAR002850-PA"/>
    <property type="gene ID" value="SMAR002850"/>
</dbReference>
<dbReference type="HOGENOM" id="CLU_006087_5_0_1"/>
<evidence type="ECO:0000313" key="9">
    <source>
        <dbReference type="Proteomes" id="UP000014500"/>
    </source>
</evidence>
<dbReference type="InterPro" id="IPR019791">
    <property type="entry name" value="Haem_peroxidase_animal"/>
</dbReference>
<proteinExistence type="predicted"/>
<dbReference type="SUPFAM" id="SSF48113">
    <property type="entry name" value="Heme-dependent peroxidases"/>
    <property type="match status" value="1"/>
</dbReference>
<dbReference type="GO" id="GO:0020037">
    <property type="term" value="F:heme binding"/>
    <property type="evidence" value="ECO:0007669"/>
    <property type="project" value="InterPro"/>
</dbReference>
<dbReference type="PROSITE" id="PS50292">
    <property type="entry name" value="PEROXIDASE_3"/>
    <property type="match status" value="1"/>
</dbReference>
<keyword evidence="9" id="KW-1185">Reference proteome</keyword>
<evidence type="ECO:0000256" key="6">
    <source>
        <dbReference type="PIRSR" id="PIRSR619791-2"/>
    </source>
</evidence>
<dbReference type="AlphaFoldDB" id="T1IPA1"/>
<dbReference type="GO" id="GO:0004601">
    <property type="term" value="F:peroxidase activity"/>
    <property type="evidence" value="ECO:0007669"/>
    <property type="project" value="UniProtKB-KW"/>
</dbReference>
<dbReference type="InterPro" id="IPR037120">
    <property type="entry name" value="Haem_peroxidase_sf_animal"/>
</dbReference>
<keyword evidence="2" id="KW-0964">Secreted</keyword>
<dbReference type="FunFam" id="1.10.640.10:FF:000003">
    <property type="entry name" value="chorion peroxidase"/>
    <property type="match status" value="1"/>
</dbReference>
<keyword evidence="5" id="KW-0325">Glycoprotein</keyword>
<keyword evidence="4 7" id="KW-0732">Signal</keyword>
<reference evidence="8" key="2">
    <citation type="submission" date="2015-02" db="UniProtKB">
        <authorList>
            <consortium name="EnsemblMetazoa"/>
        </authorList>
    </citation>
    <scope>IDENTIFICATION</scope>
</reference>